<keyword evidence="4" id="KW-1185">Reference proteome</keyword>
<dbReference type="EMBL" id="JAHMUF010000014">
    <property type="protein sequence ID" value="KAG7192965.1"/>
    <property type="molecule type" value="Genomic_DNA"/>
</dbReference>
<feature type="coiled-coil region" evidence="1">
    <location>
        <begin position="227"/>
        <end position="371"/>
    </location>
</feature>
<sequence length="670" mass="76816">MLGMSTTKLHEGGEYEQTKGTEKRCNERTTSNPKHHSSLEFTPRVGARESIFHTIDRLHDTSESSIDPFQSPLLKRSKSLSLISRRPSFLRLGQRLKKSKSVHFDNEMENKLPFTDNSNKLDIYLDVSTSSETLKEVSCAFDSVSKPEVAKARDTSLSIQTFNKRLGSLKLIPKDHHLSADTYRTCPEDSGALVSVFEEIVPLANSTQKTSSELMEHVSAENNQQLIEVKEKKLDTTNTENIQLKNKIKQYELALAESERRVNDIIAQVETRTFEALQLKEQNSNLSNELTDAQNKLTEITSILQLDPDYSSSDPAKSARKLVQQKEDLQRQLLEFNETFNTEMVKLKNDLYTLENELHQFKKNLKQILLKHEGSKDYFEEDIEAAIERFIIDATKWRDSAGQNNNDPSGIDKTWRNQYVSAAKKIKNYEDEIKDLKFELNLQADRTTILTEKVEQSCKADNCLRERIIELEKQNLRLKSSQADNLVNLKVFEEFETENKQASSRIESFIQDIILKQRACHSATETQLELMASRTQEYYAKLDLIEQRNKAVMDENNTLKDLSRTYLGEISHLKAKAQEKSSRIKTLIKTNKTLVQAHSTLISRCLDTLRPVLTPDALLQLNIDHEALLSKDRFSEKDLVLFVRVIHLLTKGISEMVEQNVLALKASNME</sequence>
<accession>A0A9P7V806</accession>
<evidence type="ECO:0000256" key="2">
    <source>
        <dbReference type="SAM" id="MobiDB-lite"/>
    </source>
</evidence>
<evidence type="ECO:0000313" key="3">
    <source>
        <dbReference type="EMBL" id="KAG7192965.1"/>
    </source>
</evidence>
<keyword evidence="1" id="KW-0175">Coiled coil</keyword>
<feature type="coiled-coil region" evidence="1">
    <location>
        <begin position="419"/>
        <end position="446"/>
    </location>
</feature>
<gene>
    <name evidence="3" type="ORF">KQ657_001071</name>
</gene>
<organism evidence="3 4">
    <name type="scientific">Scheffersomyces spartinae</name>
    <dbReference type="NCBI Taxonomy" id="45513"/>
    <lineage>
        <taxon>Eukaryota</taxon>
        <taxon>Fungi</taxon>
        <taxon>Dikarya</taxon>
        <taxon>Ascomycota</taxon>
        <taxon>Saccharomycotina</taxon>
        <taxon>Pichiomycetes</taxon>
        <taxon>Debaryomycetaceae</taxon>
        <taxon>Scheffersomyces</taxon>
    </lineage>
</organism>
<evidence type="ECO:0000313" key="4">
    <source>
        <dbReference type="Proteomes" id="UP000790833"/>
    </source>
</evidence>
<reference evidence="3" key="1">
    <citation type="submission" date="2021-03" db="EMBL/GenBank/DDBJ databases">
        <authorList>
            <person name="Palmer J.M."/>
        </authorList>
    </citation>
    <scope>NUCLEOTIDE SEQUENCE</scope>
    <source>
        <strain evidence="3">ARV_011</strain>
    </source>
</reference>
<name>A0A9P7V806_9ASCO</name>
<protein>
    <submittedName>
        <fullName evidence="3">Uncharacterized protein</fullName>
    </submittedName>
</protein>
<dbReference type="Proteomes" id="UP000790833">
    <property type="component" value="Unassembled WGS sequence"/>
</dbReference>
<dbReference type="AlphaFoldDB" id="A0A9P7V806"/>
<comment type="caution">
    <text evidence="3">The sequence shown here is derived from an EMBL/GenBank/DDBJ whole genome shotgun (WGS) entry which is preliminary data.</text>
</comment>
<evidence type="ECO:0000256" key="1">
    <source>
        <dbReference type="SAM" id="Coils"/>
    </source>
</evidence>
<dbReference type="GeneID" id="66114445"/>
<feature type="compositionally biased region" description="Basic and acidic residues" evidence="2">
    <location>
        <begin position="8"/>
        <end position="27"/>
    </location>
</feature>
<proteinExistence type="predicted"/>
<feature type="region of interest" description="Disordered" evidence="2">
    <location>
        <begin position="1"/>
        <end position="43"/>
    </location>
</feature>
<dbReference type="RefSeq" id="XP_043048514.1">
    <property type="nucleotide sequence ID" value="XM_043191882.1"/>
</dbReference>